<comment type="caution">
    <text evidence="1">The sequence shown here is derived from an EMBL/GenBank/DDBJ whole genome shotgun (WGS) entry which is preliminary data.</text>
</comment>
<proteinExistence type="predicted"/>
<keyword evidence="2" id="KW-1185">Reference proteome</keyword>
<dbReference type="EMBL" id="ASPP01026036">
    <property type="protein sequence ID" value="ETO07565.1"/>
    <property type="molecule type" value="Genomic_DNA"/>
</dbReference>
<gene>
    <name evidence="1" type="ORF">RFI_29826</name>
</gene>
<name>X6M3G6_RETFI</name>
<reference evidence="1 2" key="1">
    <citation type="journal article" date="2013" name="Curr. Biol.">
        <title>The Genome of the Foraminiferan Reticulomyxa filosa.</title>
        <authorList>
            <person name="Glockner G."/>
            <person name="Hulsmann N."/>
            <person name="Schleicher M."/>
            <person name="Noegel A.A."/>
            <person name="Eichinger L."/>
            <person name="Gallinger C."/>
            <person name="Pawlowski J."/>
            <person name="Sierra R."/>
            <person name="Euteneuer U."/>
            <person name="Pillet L."/>
            <person name="Moustafa A."/>
            <person name="Platzer M."/>
            <person name="Groth M."/>
            <person name="Szafranski K."/>
            <person name="Schliwa M."/>
        </authorList>
    </citation>
    <scope>NUCLEOTIDE SEQUENCE [LARGE SCALE GENOMIC DNA]</scope>
</reference>
<dbReference type="AlphaFoldDB" id="X6M3G6"/>
<dbReference type="Proteomes" id="UP000023152">
    <property type="component" value="Unassembled WGS sequence"/>
</dbReference>
<accession>X6M3G6</accession>
<evidence type="ECO:0000313" key="1">
    <source>
        <dbReference type="EMBL" id="ETO07565.1"/>
    </source>
</evidence>
<protein>
    <submittedName>
        <fullName evidence="1">Uncharacterized protein</fullName>
    </submittedName>
</protein>
<evidence type="ECO:0000313" key="2">
    <source>
        <dbReference type="Proteomes" id="UP000023152"/>
    </source>
</evidence>
<organism evidence="1 2">
    <name type="scientific">Reticulomyxa filosa</name>
    <dbReference type="NCBI Taxonomy" id="46433"/>
    <lineage>
        <taxon>Eukaryota</taxon>
        <taxon>Sar</taxon>
        <taxon>Rhizaria</taxon>
        <taxon>Retaria</taxon>
        <taxon>Foraminifera</taxon>
        <taxon>Monothalamids</taxon>
        <taxon>Reticulomyxidae</taxon>
        <taxon>Reticulomyxa</taxon>
    </lineage>
</organism>
<sequence length="158" mass="18210">MPEVDCDIIMPEVDRDTVMPETYVDVNMTEIDMDANMAEADSDAHIQVNNIYPSIQEINCYVDMNEPVKDVIMYEKEIIDNDIEMQEIDCDVGIKDIEVKYVDIVGKEEISPDVKMMETSQMITYCAISQRRHQLPKGQCFTPQSHYQAQITSQLQCM</sequence>